<feature type="coiled-coil region" evidence="1">
    <location>
        <begin position="275"/>
        <end position="331"/>
    </location>
</feature>
<evidence type="ECO:0000259" key="2">
    <source>
        <dbReference type="Pfam" id="PF06259"/>
    </source>
</evidence>
<dbReference type="RefSeq" id="WP_013139914.1">
    <property type="nucleotide sequence ID" value="NC_014168.1"/>
</dbReference>
<dbReference type="eggNOG" id="COG1340">
    <property type="taxonomic scope" value="Bacteria"/>
</dbReference>
<name>D6ZEJ1_SEGRD</name>
<dbReference type="EMBL" id="CP001958">
    <property type="protein sequence ID" value="ADG99467.1"/>
    <property type="molecule type" value="Genomic_DNA"/>
</dbReference>
<keyword evidence="4" id="KW-1185">Reference proteome</keyword>
<keyword evidence="1" id="KW-0175">Coiled coil</keyword>
<accession>D6ZEJ1</accession>
<proteinExistence type="predicted"/>
<evidence type="ECO:0000256" key="1">
    <source>
        <dbReference type="SAM" id="Coils"/>
    </source>
</evidence>
<gene>
    <name evidence="3" type="ordered locus">Srot_3043</name>
</gene>
<reference evidence="3 4" key="1">
    <citation type="journal article" date="2010" name="Stand. Genomic Sci.">
        <title>Complete genome sequence of Segniliparus rotundus type strain (CDC 1076).</title>
        <authorList>
            <person name="Sikorski J."/>
            <person name="Lapidus A."/>
            <person name="Copeland A."/>
            <person name="Misra M."/>
            <person name="Glavina Del Rio T."/>
            <person name="Nolan M."/>
            <person name="Lucas S."/>
            <person name="Chen F."/>
            <person name="Tice H."/>
            <person name="Cheng J.F."/>
            <person name="Jando M."/>
            <person name="Schneider S."/>
            <person name="Bruce D."/>
            <person name="Goodwin L."/>
            <person name="Pitluck S."/>
            <person name="Liolios K."/>
            <person name="Mikhailova N."/>
            <person name="Pati A."/>
            <person name="Ivanova N."/>
            <person name="Mavromatis K."/>
            <person name="Chen A."/>
            <person name="Palaniappan K."/>
            <person name="Chertkov O."/>
            <person name="Land M."/>
            <person name="Hauser L."/>
            <person name="Chang Y.J."/>
            <person name="Jeffries C.D."/>
            <person name="Brettin T."/>
            <person name="Detter J.C."/>
            <person name="Han C."/>
            <person name="Rohde M."/>
            <person name="Goker M."/>
            <person name="Bristow J."/>
            <person name="Eisen J.A."/>
            <person name="Markowitz V."/>
            <person name="Hugenholtz P."/>
            <person name="Kyrpides N.C."/>
            <person name="Klenk H.P."/>
        </authorList>
    </citation>
    <scope>NUCLEOTIDE SEQUENCE [LARGE SCALE GENOMIC DNA]</scope>
    <source>
        <strain evidence="4">ATCC BAA-972 / CDC 1076 / CIP 108378 / DSM 44985 / JCM 13578</strain>
    </source>
</reference>
<dbReference type="STRING" id="640132.Srot_3043"/>
<evidence type="ECO:0000313" key="3">
    <source>
        <dbReference type="EMBL" id="ADG99467.1"/>
    </source>
</evidence>
<protein>
    <recommendedName>
        <fullName evidence="2">DUF1023 domain-containing protein</fullName>
    </recommendedName>
</protein>
<dbReference type="Proteomes" id="UP000002247">
    <property type="component" value="Chromosome"/>
</dbReference>
<dbReference type="ESTHER" id="segrd-d6zej1">
    <property type="family name" value="Duf_1023"/>
</dbReference>
<dbReference type="OrthoDB" id="5969911at2"/>
<evidence type="ECO:0000313" key="4">
    <source>
        <dbReference type="Proteomes" id="UP000002247"/>
    </source>
</evidence>
<dbReference type="Pfam" id="PF06259">
    <property type="entry name" value="Abhydrolase_8"/>
    <property type="match status" value="1"/>
</dbReference>
<dbReference type="KEGG" id="srt:Srot_3043"/>
<feature type="domain" description="DUF1023" evidence="2">
    <location>
        <begin position="349"/>
        <end position="531"/>
    </location>
</feature>
<sequence>MSAPFTRALLEKLDPSVLSTAAQALQSRAGKIADEQAQFPKRLRFPAGGQEWTGAASDALRERAEGFGRTYGAEHAMLLHAAETYKQAGGYLSESANTARQFVAGVEGMAMFVASPDGSQTWDCGEPFEVAQDFAVHVKPGSVPSGAPWQVGQLLQFKAQELTQDLKNLVGQLEDLGREWGAKVREAMDFNSLALDANGHPYTPYDPDKTAHDTAKGIADGVIPIPKDPYVLRDLWSKLNEDEKNNIYKRYPDIGNHGGIPVDPPDHLGRDHYNKENLKRIRAEKQAQLDDLNRHAPDWGPDNLPMGSAAYQDWKRKTDELRHEIDGLDNLKRTLGNSNPPRFLTFVDGKGHAALAINNSDYAKKVDTFVPGTGQDLSRMGICDGHAQDMEIAARNADPTLKAGDVSVTTWMCYDRPMTAYDPITGQLDGSDQWAGDPKFAKDGAPYLSEYQAGIRASHDDEHLGRAHQTVIGHSYGASVVGAAATGGNHLDADAVIQVGSPGAFAASASELDLNPNARVFDALAENDVIKVANAGDGVGVHPLGVDPHTWTDVTKFKTDPGPDGYGTGLSLDAHSSYFEPGSEGLKNIGKIIDGQEPEHE</sequence>
<dbReference type="HOGENOM" id="CLU_025057_2_1_11"/>
<dbReference type="AlphaFoldDB" id="D6ZEJ1"/>
<dbReference type="InterPro" id="IPR010427">
    <property type="entry name" value="DUF1023"/>
</dbReference>
<organism evidence="3 4">
    <name type="scientific">Segniliparus rotundus (strain ATCC BAA-972 / CDC 1076 / CIP 108378 / DSM 44985 / JCM 13578)</name>
    <dbReference type="NCBI Taxonomy" id="640132"/>
    <lineage>
        <taxon>Bacteria</taxon>
        <taxon>Bacillati</taxon>
        <taxon>Actinomycetota</taxon>
        <taxon>Actinomycetes</taxon>
        <taxon>Mycobacteriales</taxon>
        <taxon>Segniliparaceae</taxon>
        <taxon>Segniliparus</taxon>
    </lineage>
</organism>